<dbReference type="EMBL" id="JABBWE010000001">
    <property type="protein sequence ID" value="KAG1810020.1"/>
    <property type="molecule type" value="Genomic_DNA"/>
</dbReference>
<comment type="caution">
    <text evidence="1">The sequence shown here is derived from an EMBL/GenBank/DDBJ whole genome shotgun (WGS) entry which is preliminary data.</text>
</comment>
<organism evidence="1 2">
    <name type="scientific">Suillus plorans</name>
    <dbReference type="NCBI Taxonomy" id="116603"/>
    <lineage>
        <taxon>Eukaryota</taxon>
        <taxon>Fungi</taxon>
        <taxon>Dikarya</taxon>
        <taxon>Basidiomycota</taxon>
        <taxon>Agaricomycotina</taxon>
        <taxon>Agaricomycetes</taxon>
        <taxon>Agaricomycetidae</taxon>
        <taxon>Boletales</taxon>
        <taxon>Suillineae</taxon>
        <taxon>Suillaceae</taxon>
        <taxon>Suillus</taxon>
    </lineage>
</organism>
<dbReference type="Proteomes" id="UP000719766">
    <property type="component" value="Unassembled WGS sequence"/>
</dbReference>
<proteinExistence type="predicted"/>
<gene>
    <name evidence="1" type="ORF">HD556DRAFT_1317439</name>
</gene>
<accession>A0A9P7J9Q9</accession>
<name>A0A9P7J9Q9_9AGAM</name>
<dbReference type="GeneID" id="64594948"/>
<keyword evidence="2" id="KW-1185">Reference proteome</keyword>
<dbReference type="RefSeq" id="XP_041167685.1">
    <property type="nucleotide sequence ID" value="XM_041301184.1"/>
</dbReference>
<evidence type="ECO:0000313" key="1">
    <source>
        <dbReference type="EMBL" id="KAG1810020.1"/>
    </source>
</evidence>
<sequence length="359" mass="41162">MQLRGRPKICATENKMVTSISERVLSPSTKKRKIKSQCLTPMHQTDTNRTTTQSEDNTLTVVNHAYMIQCGRCQTVIEYDTQTDWPTVSLLVNEHLGICPAKLNFHGPAPSHPPSETYDTQNTPSHNFVGKMDPNDSKHDNRFIAGCHKRQRKSEGQRKQELEDDEYTYSVCPTSVRCRGYEKEISLDKRSRYYPGLWTKHREKCRGIQKIEEDKLDKSATREGVCPWSAERYSDAASSFKTENPWADGILRVASSVESSISRQMELSDDEELPEEGDWGDRDIPFSTLNEQFYNECWQRGDRPWAYRYSTTKEIKERTIGTVYFDTAIPKLKCPCPRLQNGVTSIQKTTSFGCSAKTQ</sequence>
<dbReference type="AlphaFoldDB" id="A0A9P7J9Q9"/>
<evidence type="ECO:0000313" key="2">
    <source>
        <dbReference type="Proteomes" id="UP000719766"/>
    </source>
</evidence>
<reference evidence="1" key="1">
    <citation type="journal article" date="2020" name="New Phytol.">
        <title>Comparative genomics reveals dynamic genome evolution in host specialist ectomycorrhizal fungi.</title>
        <authorList>
            <person name="Lofgren L.A."/>
            <person name="Nguyen N.H."/>
            <person name="Vilgalys R."/>
            <person name="Ruytinx J."/>
            <person name="Liao H.L."/>
            <person name="Branco S."/>
            <person name="Kuo A."/>
            <person name="LaButti K."/>
            <person name="Lipzen A."/>
            <person name="Andreopoulos W."/>
            <person name="Pangilinan J."/>
            <person name="Riley R."/>
            <person name="Hundley H."/>
            <person name="Na H."/>
            <person name="Barry K."/>
            <person name="Grigoriev I.V."/>
            <person name="Stajich J.E."/>
            <person name="Kennedy P.G."/>
        </authorList>
    </citation>
    <scope>NUCLEOTIDE SEQUENCE</scope>
    <source>
        <strain evidence="1">S12</strain>
    </source>
</reference>
<dbReference type="OrthoDB" id="2960270at2759"/>
<protein>
    <submittedName>
        <fullName evidence="1">Uncharacterized protein</fullName>
    </submittedName>
</protein>